<dbReference type="OrthoDB" id="1859743at2"/>
<evidence type="ECO:0000313" key="1">
    <source>
        <dbReference type="EMBL" id="PDX87315.1"/>
    </source>
</evidence>
<sequence length="128" mass="14410">MTVEQALARARELRPGCKISDETCRRWLCEEDALLRQQLFEKSGADEYAAAGADLAWSGEALPDDTVLLVPVPFDALYPHVLCARIDAALGETDRYAGEQAQCSGLLNELAVWLRQKHPPRCRAQWRW</sequence>
<evidence type="ECO:0000313" key="2">
    <source>
        <dbReference type="Proteomes" id="UP000220904"/>
    </source>
</evidence>
<gene>
    <name evidence="1" type="ORF">CHR60_04405</name>
</gene>
<dbReference type="RefSeq" id="WP_097791896.1">
    <property type="nucleotide sequence ID" value="NZ_NOUV01000010.1"/>
</dbReference>
<reference evidence="1 2" key="1">
    <citation type="journal article" date="2017" name="Front. Microbiol.">
        <title>New Insights into the Diversity of the Genus Faecalibacterium.</title>
        <authorList>
            <person name="Benevides L."/>
            <person name="Burman S."/>
            <person name="Martin R."/>
            <person name="Robert V."/>
            <person name="Thomas M."/>
            <person name="Miquel S."/>
            <person name="Chain F."/>
            <person name="Sokol H."/>
            <person name="Bermudez-Humaran L.G."/>
            <person name="Morrison M."/>
            <person name="Langella P."/>
            <person name="Azevedo V.A."/>
            <person name="Chatel J.M."/>
            <person name="Soares S."/>
        </authorList>
    </citation>
    <scope>NUCLEOTIDE SEQUENCE [LARGE SCALE GENOMIC DNA]</scope>
    <source>
        <strain evidence="1 2">AHMP21</strain>
    </source>
</reference>
<dbReference type="AlphaFoldDB" id="A0A2A7B7I2"/>
<dbReference type="Proteomes" id="UP000220904">
    <property type="component" value="Unassembled WGS sequence"/>
</dbReference>
<proteinExistence type="predicted"/>
<protein>
    <submittedName>
        <fullName evidence="1">Uncharacterized protein</fullName>
    </submittedName>
</protein>
<dbReference type="EMBL" id="NOUV01000010">
    <property type="protein sequence ID" value="PDX87315.1"/>
    <property type="molecule type" value="Genomic_DNA"/>
</dbReference>
<name>A0A2A7B7I2_9FIRM</name>
<accession>A0A2A7B7I2</accession>
<comment type="caution">
    <text evidence="1">The sequence shown here is derived from an EMBL/GenBank/DDBJ whole genome shotgun (WGS) entry which is preliminary data.</text>
</comment>
<organism evidence="1 2">
    <name type="scientific">Faecalibacterium prausnitzii</name>
    <dbReference type="NCBI Taxonomy" id="853"/>
    <lineage>
        <taxon>Bacteria</taxon>
        <taxon>Bacillati</taxon>
        <taxon>Bacillota</taxon>
        <taxon>Clostridia</taxon>
        <taxon>Eubacteriales</taxon>
        <taxon>Oscillospiraceae</taxon>
        <taxon>Faecalibacterium</taxon>
    </lineage>
</organism>